<feature type="domain" description="Exonuclease" evidence="8">
    <location>
        <begin position="30"/>
        <end position="114"/>
    </location>
</feature>
<evidence type="ECO:0000256" key="1">
    <source>
        <dbReference type="ARBA" id="ARBA00001946"/>
    </source>
</evidence>
<dbReference type="Pfam" id="PF00929">
    <property type="entry name" value="RNase_T"/>
    <property type="match status" value="1"/>
</dbReference>
<keyword evidence="4" id="KW-0378">Hydrolase</keyword>
<evidence type="ECO:0000259" key="8">
    <source>
        <dbReference type="Pfam" id="PF00929"/>
    </source>
</evidence>
<dbReference type="SUPFAM" id="SSF53098">
    <property type="entry name" value="Ribonuclease H-like"/>
    <property type="match status" value="1"/>
</dbReference>
<evidence type="ECO:0000256" key="5">
    <source>
        <dbReference type="ARBA" id="ARBA00022839"/>
    </source>
</evidence>
<evidence type="ECO:0000256" key="4">
    <source>
        <dbReference type="ARBA" id="ARBA00022801"/>
    </source>
</evidence>
<dbReference type="InterPro" id="IPR012337">
    <property type="entry name" value="RNaseH-like_sf"/>
</dbReference>
<organism evidence="9 10">
    <name type="scientific">Citrus sinensis</name>
    <name type="common">Sweet orange</name>
    <name type="synonym">Citrus aurantium var. sinensis</name>
    <dbReference type="NCBI Taxonomy" id="2711"/>
    <lineage>
        <taxon>Eukaryota</taxon>
        <taxon>Viridiplantae</taxon>
        <taxon>Streptophyta</taxon>
        <taxon>Embryophyta</taxon>
        <taxon>Tracheophyta</taxon>
        <taxon>Spermatophyta</taxon>
        <taxon>Magnoliopsida</taxon>
        <taxon>eudicotyledons</taxon>
        <taxon>Gunneridae</taxon>
        <taxon>Pentapetalae</taxon>
        <taxon>rosids</taxon>
        <taxon>malvids</taxon>
        <taxon>Sapindales</taxon>
        <taxon>Rutaceae</taxon>
        <taxon>Aurantioideae</taxon>
        <taxon>Citrus</taxon>
    </lineage>
</organism>
<dbReference type="GO" id="GO:0046872">
    <property type="term" value="F:metal ion binding"/>
    <property type="evidence" value="ECO:0007669"/>
    <property type="project" value="UniProtKB-KW"/>
</dbReference>
<dbReference type="GO" id="GO:0008296">
    <property type="term" value="F:3'-5'-DNA exonuclease activity"/>
    <property type="evidence" value="ECO:0000318"/>
    <property type="project" value="GO_Central"/>
</dbReference>
<evidence type="ECO:0000313" key="10">
    <source>
        <dbReference type="Proteomes" id="UP000027120"/>
    </source>
</evidence>
<dbReference type="InterPro" id="IPR013520">
    <property type="entry name" value="Ribonucl_H"/>
</dbReference>
<dbReference type="GO" id="GO:0005737">
    <property type="term" value="C:cytoplasm"/>
    <property type="evidence" value="ECO:0000318"/>
    <property type="project" value="GO_Central"/>
</dbReference>
<protein>
    <recommendedName>
        <fullName evidence="8">Exonuclease domain-containing protein</fullName>
    </recommendedName>
</protein>
<dbReference type="InterPro" id="IPR036397">
    <property type="entry name" value="RNaseH_sf"/>
</dbReference>
<dbReference type="EMBL" id="KK784888">
    <property type="protein sequence ID" value="KDO71815.1"/>
    <property type="molecule type" value="Genomic_DNA"/>
</dbReference>
<evidence type="ECO:0000256" key="3">
    <source>
        <dbReference type="ARBA" id="ARBA00022723"/>
    </source>
</evidence>
<gene>
    <name evidence="9" type="ORF">CISIN_1g037872mg</name>
</gene>
<sequence>MVNRSYVPRMEDLIPIVIKYVNSRLGPGEIAIFVAHNARRFDVPFLAKEFSRCSMNIPDNWRFLDTLPLARELMKQNGSVSSKTSLQALREYFGIPLEGSAHRAMSDVNSLASILERITSDLNFTLSDLLKTSFRANFDHSKKNKK</sequence>
<dbReference type="GO" id="GO:0003676">
    <property type="term" value="F:nucleic acid binding"/>
    <property type="evidence" value="ECO:0007669"/>
    <property type="project" value="InterPro"/>
</dbReference>
<keyword evidence="5" id="KW-0269">Exonuclease</keyword>
<evidence type="ECO:0000256" key="6">
    <source>
        <dbReference type="ARBA" id="ARBA00022842"/>
    </source>
</evidence>
<dbReference type="Proteomes" id="UP000027120">
    <property type="component" value="Unassembled WGS sequence"/>
</dbReference>
<comment type="cofactor">
    <cofactor evidence="1">
        <name>Mg(2+)</name>
        <dbReference type="ChEBI" id="CHEBI:18420"/>
    </cofactor>
</comment>
<dbReference type="STRING" id="2711.A0A067G0B3"/>
<reference evidence="9 10" key="1">
    <citation type="submission" date="2014-04" db="EMBL/GenBank/DDBJ databases">
        <authorList>
            <consortium name="International Citrus Genome Consortium"/>
            <person name="Gmitter F."/>
            <person name="Chen C."/>
            <person name="Farmerie W."/>
            <person name="Harkins T."/>
            <person name="Desany B."/>
            <person name="Mohiuddin M."/>
            <person name="Kodira C."/>
            <person name="Borodovsky M."/>
            <person name="Lomsadze A."/>
            <person name="Burns P."/>
            <person name="Jenkins J."/>
            <person name="Prochnik S."/>
            <person name="Shu S."/>
            <person name="Chapman J."/>
            <person name="Pitluck S."/>
            <person name="Schmutz J."/>
            <person name="Rokhsar D."/>
        </authorList>
    </citation>
    <scope>NUCLEOTIDE SEQUENCE</scope>
</reference>
<dbReference type="AlphaFoldDB" id="A0A067G0B3"/>
<dbReference type="Gene3D" id="3.30.420.10">
    <property type="entry name" value="Ribonuclease H-like superfamily/Ribonuclease H"/>
    <property type="match status" value="1"/>
</dbReference>
<evidence type="ECO:0000313" key="9">
    <source>
        <dbReference type="EMBL" id="KDO71815.1"/>
    </source>
</evidence>
<name>A0A067G0B3_CITSI</name>
<comment type="similarity">
    <text evidence="7">Belongs to the exonuclease superfamily. TREX family.</text>
</comment>
<keyword evidence="3" id="KW-0479">Metal-binding</keyword>
<keyword evidence="10" id="KW-1185">Reference proteome</keyword>
<dbReference type="InterPro" id="IPR040393">
    <property type="entry name" value="TREX1/2"/>
</dbReference>
<dbReference type="GO" id="GO:0006308">
    <property type="term" value="P:DNA catabolic process"/>
    <property type="evidence" value="ECO:0000318"/>
    <property type="project" value="GO_Central"/>
</dbReference>
<dbReference type="CDD" id="cd06127">
    <property type="entry name" value="DEDDh"/>
    <property type="match status" value="1"/>
</dbReference>
<accession>A0A067G0B3</accession>
<keyword evidence="2" id="KW-0540">Nuclease</keyword>
<keyword evidence="6" id="KW-0460">Magnesium</keyword>
<evidence type="ECO:0000256" key="7">
    <source>
        <dbReference type="ARBA" id="ARBA00025769"/>
    </source>
</evidence>
<dbReference type="PANTHER" id="PTHR13058:SF19">
    <property type="entry name" value="LD40940P"/>
    <property type="match status" value="1"/>
</dbReference>
<proteinExistence type="inferred from homology"/>
<evidence type="ECO:0000256" key="2">
    <source>
        <dbReference type="ARBA" id="ARBA00022722"/>
    </source>
</evidence>
<dbReference type="PANTHER" id="PTHR13058">
    <property type="entry name" value="THREE PRIME REPAIR EXONUCLEASE 1, 2"/>
    <property type="match status" value="1"/>
</dbReference>